<protein>
    <recommendedName>
        <fullName evidence="3">Phosphoadenosine phosphosulphate reductase domain-containing protein</fullName>
    </recommendedName>
</protein>
<dbReference type="RefSeq" id="WP_188925743.1">
    <property type="nucleotide sequence ID" value="NZ_BMQI01000030.1"/>
</dbReference>
<accession>A0A9X2CEK7</accession>
<proteinExistence type="predicted"/>
<evidence type="ECO:0000313" key="1">
    <source>
        <dbReference type="EMBL" id="MCL1106362.1"/>
    </source>
</evidence>
<name>A0A9X2CEK7_9GAMM</name>
<evidence type="ECO:0008006" key="3">
    <source>
        <dbReference type="Google" id="ProtNLM"/>
    </source>
</evidence>
<keyword evidence="2" id="KW-1185">Reference proteome</keyword>
<reference evidence="1" key="1">
    <citation type="submission" date="2022-01" db="EMBL/GenBank/DDBJ databases">
        <title>Whole genome-based taxonomy of the Shewanellaceae.</title>
        <authorList>
            <person name="Martin-Rodriguez A.J."/>
        </authorList>
    </citation>
    <scope>NUCLEOTIDE SEQUENCE</scope>
    <source>
        <strain evidence="1">DSM 23803</strain>
    </source>
</reference>
<gene>
    <name evidence="1" type="ORF">L2749_14035</name>
</gene>
<sequence length="189" mass="21652">MALIKDWSLNDVWQLFSIVDDGDIESYSDNFHYMKKHYSAGNAGVCDLFAGNLAQNKSCGSRFGCFLCALNKEDLSLENQMDTDPKTYGFMRPLNDLRTYMINTLFDYNNRSTLGRKLSKDGYIKVGLNQYSLPYRMKLLKMVLTIQQEAYETSGNHTIDLIDYKELLAIQFAWSREGGESWNGTQDLA</sequence>
<dbReference type="EMBL" id="JAKILJ010000032">
    <property type="protein sequence ID" value="MCL1106362.1"/>
    <property type="molecule type" value="Genomic_DNA"/>
</dbReference>
<evidence type="ECO:0000313" key="2">
    <source>
        <dbReference type="Proteomes" id="UP001139408"/>
    </source>
</evidence>
<organism evidence="1 2">
    <name type="scientific">Shewanella algicola</name>
    <dbReference type="NCBI Taxonomy" id="640633"/>
    <lineage>
        <taxon>Bacteria</taxon>
        <taxon>Pseudomonadati</taxon>
        <taxon>Pseudomonadota</taxon>
        <taxon>Gammaproteobacteria</taxon>
        <taxon>Alteromonadales</taxon>
        <taxon>Shewanellaceae</taxon>
        <taxon>Shewanella</taxon>
    </lineage>
</organism>
<dbReference type="AlphaFoldDB" id="A0A9X2CEK7"/>
<comment type="caution">
    <text evidence="1">The sequence shown here is derived from an EMBL/GenBank/DDBJ whole genome shotgun (WGS) entry which is preliminary data.</text>
</comment>
<dbReference type="Proteomes" id="UP001139408">
    <property type="component" value="Unassembled WGS sequence"/>
</dbReference>